<comment type="caution">
    <text evidence="1">The sequence shown here is derived from an EMBL/GenBank/DDBJ whole genome shotgun (WGS) entry which is preliminary data.</text>
</comment>
<dbReference type="Proteomes" id="UP000054995">
    <property type="component" value="Unassembled WGS sequence"/>
</dbReference>
<sequence>MSISNNPIHQFISVEQLGLQLQHAADLSMMR</sequence>
<dbReference type="AlphaFoldDB" id="A0A0V1DXA2"/>
<organism evidence="1 2">
    <name type="scientific">Trichinella pseudospiralis</name>
    <name type="common">Parasitic roundworm</name>
    <dbReference type="NCBI Taxonomy" id="6337"/>
    <lineage>
        <taxon>Eukaryota</taxon>
        <taxon>Metazoa</taxon>
        <taxon>Ecdysozoa</taxon>
        <taxon>Nematoda</taxon>
        <taxon>Enoplea</taxon>
        <taxon>Dorylaimia</taxon>
        <taxon>Trichinellida</taxon>
        <taxon>Trichinellidae</taxon>
        <taxon>Trichinella</taxon>
    </lineage>
</organism>
<gene>
    <name evidence="1" type="ORF">T4D_12993</name>
</gene>
<accession>A0A0V1DXA2</accession>
<proteinExistence type="predicted"/>
<dbReference type="EMBL" id="JYDT01001275">
    <property type="protein sequence ID" value="KRY66238.1"/>
    <property type="molecule type" value="Genomic_DNA"/>
</dbReference>
<protein>
    <submittedName>
        <fullName evidence="1">Uncharacterized protein</fullName>
    </submittedName>
</protein>
<reference evidence="1 2" key="1">
    <citation type="submission" date="2015-01" db="EMBL/GenBank/DDBJ databases">
        <title>Evolution of Trichinella species and genotypes.</title>
        <authorList>
            <person name="Korhonen P.K."/>
            <person name="Edoardo P."/>
            <person name="Giuseppe L.R."/>
            <person name="Gasser R.B."/>
        </authorList>
    </citation>
    <scope>NUCLEOTIDE SEQUENCE [LARGE SCALE GENOMIC DNA]</scope>
    <source>
        <strain evidence="1">ISS470</strain>
    </source>
</reference>
<keyword evidence="2" id="KW-1185">Reference proteome</keyword>
<evidence type="ECO:0000313" key="2">
    <source>
        <dbReference type="Proteomes" id="UP000054995"/>
    </source>
</evidence>
<evidence type="ECO:0000313" key="1">
    <source>
        <dbReference type="EMBL" id="KRY66238.1"/>
    </source>
</evidence>
<name>A0A0V1DXA2_TRIPS</name>